<dbReference type="OrthoDB" id="1930729at2759"/>
<accession>A0A2P5E6J1</accession>
<comment type="caution">
    <text evidence="1">The sequence shown here is derived from an EMBL/GenBank/DDBJ whole genome shotgun (WGS) entry which is preliminary data.</text>
</comment>
<gene>
    <name evidence="1" type="ORF">TorRG33x02_230480</name>
</gene>
<dbReference type="EMBL" id="JXTC01000223">
    <property type="protein sequence ID" value="PON81164.1"/>
    <property type="molecule type" value="Genomic_DNA"/>
</dbReference>
<dbReference type="PANTHER" id="PTHR48449">
    <property type="entry name" value="DUF1985 DOMAIN-CONTAINING PROTEIN"/>
    <property type="match status" value="1"/>
</dbReference>
<dbReference type="AlphaFoldDB" id="A0A2P5E6J1"/>
<evidence type="ECO:0000313" key="2">
    <source>
        <dbReference type="Proteomes" id="UP000237000"/>
    </source>
</evidence>
<feature type="non-terminal residue" evidence="1">
    <location>
        <position position="101"/>
    </location>
</feature>
<evidence type="ECO:0000313" key="1">
    <source>
        <dbReference type="EMBL" id="PON81164.1"/>
    </source>
</evidence>
<reference evidence="2" key="1">
    <citation type="submission" date="2016-06" db="EMBL/GenBank/DDBJ databases">
        <title>Parallel loss of symbiosis genes in relatives of nitrogen-fixing non-legume Parasponia.</title>
        <authorList>
            <person name="Van Velzen R."/>
            <person name="Holmer R."/>
            <person name="Bu F."/>
            <person name="Rutten L."/>
            <person name="Van Zeijl A."/>
            <person name="Liu W."/>
            <person name="Santuari L."/>
            <person name="Cao Q."/>
            <person name="Sharma T."/>
            <person name="Shen D."/>
            <person name="Roswanjaya Y."/>
            <person name="Wardhani T."/>
            <person name="Kalhor M.S."/>
            <person name="Jansen J."/>
            <person name="Van den Hoogen J."/>
            <person name="Gungor B."/>
            <person name="Hartog M."/>
            <person name="Hontelez J."/>
            <person name="Verver J."/>
            <person name="Yang W.-C."/>
            <person name="Schijlen E."/>
            <person name="Repin R."/>
            <person name="Schilthuizen M."/>
            <person name="Schranz E."/>
            <person name="Heidstra R."/>
            <person name="Miyata K."/>
            <person name="Fedorova E."/>
            <person name="Kohlen W."/>
            <person name="Bisseling T."/>
            <person name="Smit S."/>
            <person name="Geurts R."/>
        </authorList>
    </citation>
    <scope>NUCLEOTIDE SEQUENCE [LARGE SCALE GENOMIC DNA]</scope>
    <source>
        <strain evidence="2">cv. RG33-2</strain>
    </source>
</reference>
<keyword evidence="2" id="KW-1185">Reference proteome</keyword>
<dbReference type="InParanoid" id="A0A2P5E6J1"/>
<proteinExistence type="predicted"/>
<organism evidence="1 2">
    <name type="scientific">Trema orientale</name>
    <name type="common">Charcoal tree</name>
    <name type="synonym">Celtis orientalis</name>
    <dbReference type="NCBI Taxonomy" id="63057"/>
    <lineage>
        <taxon>Eukaryota</taxon>
        <taxon>Viridiplantae</taxon>
        <taxon>Streptophyta</taxon>
        <taxon>Embryophyta</taxon>
        <taxon>Tracheophyta</taxon>
        <taxon>Spermatophyta</taxon>
        <taxon>Magnoliopsida</taxon>
        <taxon>eudicotyledons</taxon>
        <taxon>Gunneridae</taxon>
        <taxon>Pentapetalae</taxon>
        <taxon>rosids</taxon>
        <taxon>fabids</taxon>
        <taxon>Rosales</taxon>
        <taxon>Cannabaceae</taxon>
        <taxon>Trema</taxon>
    </lineage>
</organism>
<dbReference type="PANTHER" id="PTHR48449:SF1">
    <property type="entry name" value="DUF1985 DOMAIN-CONTAINING PROTEIN"/>
    <property type="match status" value="1"/>
</dbReference>
<name>A0A2P5E6J1_TREOI</name>
<sequence length="101" mass="11785">MKQKFEKYGLMERVNECQFKQFFVAPPMQVSGVLLHHILLRMVKSTNLAKLQFFIRDNNLRFGLGEFSLIKALKFGKDPDVVKLKSMSGSTRLRETYLNNE</sequence>
<protein>
    <submittedName>
        <fullName evidence="1">Uncharacterized protein</fullName>
    </submittedName>
</protein>
<dbReference type="Proteomes" id="UP000237000">
    <property type="component" value="Unassembled WGS sequence"/>
</dbReference>